<sequence length="158" mass="17739">MKTFFKKYLYIITIFGAIALTLPFVKIISQASVDEMVEDGYSHISYDKLSAVNIVWEGIEYYFSQSVDGNEIIILALLVVLTLVALTQFIAGLFKKRKTVLYTAILLFSSFLALLIFTIQKSNDATICYGYYTYLVIQGVLIMASPSSVKKGNDKRVS</sequence>
<accession>A0A552V041</accession>
<comment type="caution">
    <text evidence="2">The sequence shown here is derived from an EMBL/GenBank/DDBJ whole genome shotgun (WGS) entry which is preliminary data.</text>
</comment>
<gene>
    <name evidence="2" type="ORF">FMM05_11770</name>
</gene>
<dbReference type="RefSeq" id="WP_143373582.1">
    <property type="nucleotide sequence ID" value="NZ_VJVZ01000007.1"/>
</dbReference>
<evidence type="ECO:0000313" key="2">
    <source>
        <dbReference type="EMBL" id="TRW23834.1"/>
    </source>
</evidence>
<dbReference type="AlphaFoldDB" id="A0A552V041"/>
<reference evidence="2 3" key="1">
    <citation type="submission" date="2019-07" db="EMBL/GenBank/DDBJ databases">
        <title>Flavobacterium sp. nov., isolated from glacier ice.</title>
        <authorList>
            <person name="Liu Q."/>
            <person name="Xin Y.-H."/>
        </authorList>
    </citation>
    <scope>NUCLEOTIDE SEQUENCE [LARGE SCALE GENOMIC DNA]</scope>
    <source>
        <strain evidence="2 3">ZT4R6</strain>
    </source>
</reference>
<dbReference type="Proteomes" id="UP000320643">
    <property type="component" value="Unassembled WGS sequence"/>
</dbReference>
<evidence type="ECO:0000313" key="3">
    <source>
        <dbReference type="Proteomes" id="UP000320643"/>
    </source>
</evidence>
<protein>
    <submittedName>
        <fullName evidence="2">Uncharacterized protein</fullName>
    </submittedName>
</protein>
<evidence type="ECO:0000256" key="1">
    <source>
        <dbReference type="SAM" id="Phobius"/>
    </source>
</evidence>
<dbReference type="OrthoDB" id="10001659at2"/>
<keyword evidence="1" id="KW-0472">Membrane</keyword>
<keyword evidence="3" id="KW-1185">Reference proteome</keyword>
<organism evidence="2 3">
    <name type="scientific">Flavobacterium zepuense</name>
    <dbReference type="NCBI Taxonomy" id="2593302"/>
    <lineage>
        <taxon>Bacteria</taxon>
        <taxon>Pseudomonadati</taxon>
        <taxon>Bacteroidota</taxon>
        <taxon>Flavobacteriia</taxon>
        <taxon>Flavobacteriales</taxon>
        <taxon>Flavobacteriaceae</taxon>
        <taxon>Flavobacterium</taxon>
    </lineage>
</organism>
<keyword evidence="1" id="KW-1133">Transmembrane helix</keyword>
<dbReference type="EMBL" id="VJVZ01000007">
    <property type="protein sequence ID" value="TRW23834.1"/>
    <property type="molecule type" value="Genomic_DNA"/>
</dbReference>
<feature type="transmembrane region" description="Helical" evidence="1">
    <location>
        <begin position="72"/>
        <end position="93"/>
    </location>
</feature>
<feature type="transmembrane region" description="Helical" evidence="1">
    <location>
        <begin position="7"/>
        <end position="28"/>
    </location>
</feature>
<keyword evidence="1" id="KW-0812">Transmembrane</keyword>
<feature type="transmembrane region" description="Helical" evidence="1">
    <location>
        <begin position="131"/>
        <end position="149"/>
    </location>
</feature>
<name>A0A552V041_9FLAO</name>
<feature type="transmembrane region" description="Helical" evidence="1">
    <location>
        <begin position="100"/>
        <end position="119"/>
    </location>
</feature>
<proteinExistence type="predicted"/>